<organism evidence="1 2">
    <name type="scientific">Kingella pumchi</name>
    <dbReference type="NCBI Taxonomy" id="2779506"/>
    <lineage>
        <taxon>Bacteria</taxon>
        <taxon>Pseudomonadati</taxon>
        <taxon>Pseudomonadota</taxon>
        <taxon>Betaproteobacteria</taxon>
        <taxon>Neisseriales</taxon>
        <taxon>Neisseriaceae</taxon>
        <taxon>Kingella</taxon>
    </lineage>
</organism>
<name>A0ABS9NP46_9NEIS</name>
<comment type="caution">
    <text evidence="1">The sequence shown here is derived from an EMBL/GenBank/DDBJ whole genome shotgun (WGS) entry which is preliminary data.</text>
</comment>
<dbReference type="Proteomes" id="UP001298424">
    <property type="component" value="Unassembled WGS sequence"/>
</dbReference>
<reference evidence="1 2" key="1">
    <citation type="submission" date="2022-02" db="EMBL/GenBank/DDBJ databases">
        <title>Genome sequence data of Kingella unionensis sp. nov. strain CICC 24913 (CCUG 75125).</title>
        <authorList>
            <person name="Xiao M."/>
        </authorList>
    </citation>
    <scope>NUCLEOTIDE SEQUENCE [LARGE SCALE GENOMIC DNA]</scope>
    <source>
        <strain evidence="1 2">CICC 24913</strain>
    </source>
</reference>
<sequence length="149" mass="16079">MSFILSKQAIAVAVLLLAFAGVKTAAVLWWQNSRSAEAAAQPVAACRVEAGGCPFLGSARFRLEGVGDGKAPFAIRAEGVPDNIGSVSASFRMDGMDMGFNRFDLVRNGSGRWQLDNARLPFCVAGRHDWIVEWDADGRRFQAAFSTQP</sequence>
<proteinExistence type="predicted"/>
<evidence type="ECO:0008006" key="3">
    <source>
        <dbReference type="Google" id="ProtNLM"/>
    </source>
</evidence>
<dbReference type="RefSeq" id="WP_238747660.1">
    <property type="nucleotide sequence ID" value="NZ_JAKOOW010000025.1"/>
</dbReference>
<protein>
    <recommendedName>
        <fullName evidence="3">Secreted protein</fullName>
    </recommendedName>
</protein>
<keyword evidence="2" id="KW-1185">Reference proteome</keyword>
<accession>A0ABS9NP46</accession>
<gene>
    <name evidence="1" type="ORF">MB824_07360</name>
</gene>
<evidence type="ECO:0000313" key="1">
    <source>
        <dbReference type="EMBL" id="MCG6504310.1"/>
    </source>
</evidence>
<dbReference type="EMBL" id="JAKOOW010000025">
    <property type="protein sequence ID" value="MCG6504310.1"/>
    <property type="molecule type" value="Genomic_DNA"/>
</dbReference>
<evidence type="ECO:0000313" key="2">
    <source>
        <dbReference type="Proteomes" id="UP001298424"/>
    </source>
</evidence>